<comment type="caution">
    <text evidence="1">The sequence shown here is derived from an EMBL/GenBank/DDBJ whole genome shotgun (WGS) entry which is preliminary data.</text>
</comment>
<proteinExistence type="predicted"/>
<evidence type="ECO:0000313" key="1">
    <source>
        <dbReference type="EMBL" id="MCD7463424.1"/>
    </source>
</evidence>
<organism evidence="1 2">
    <name type="scientific">Datura stramonium</name>
    <name type="common">Jimsonweed</name>
    <name type="synonym">Common thornapple</name>
    <dbReference type="NCBI Taxonomy" id="4076"/>
    <lineage>
        <taxon>Eukaryota</taxon>
        <taxon>Viridiplantae</taxon>
        <taxon>Streptophyta</taxon>
        <taxon>Embryophyta</taxon>
        <taxon>Tracheophyta</taxon>
        <taxon>Spermatophyta</taxon>
        <taxon>Magnoliopsida</taxon>
        <taxon>eudicotyledons</taxon>
        <taxon>Gunneridae</taxon>
        <taxon>Pentapetalae</taxon>
        <taxon>asterids</taxon>
        <taxon>lamiids</taxon>
        <taxon>Solanales</taxon>
        <taxon>Solanaceae</taxon>
        <taxon>Solanoideae</taxon>
        <taxon>Datureae</taxon>
        <taxon>Datura</taxon>
    </lineage>
</organism>
<feature type="non-terminal residue" evidence="1">
    <location>
        <position position="80"/>
    </location>
</feature>
<dbReference type="EMBL" id="JACEIK010000886">
    <property type="protein sequence ID" value="MCD7463424.1"/>
    <property type="molecule type" value="Genomic_DNA"/>
</dbReference>
<dbReference type="Proteomes" id="UP000823775">
    <property type="component" value="Unassembled WGS sequence"/>
</dbReference>
<keyword evidence="2" id="KW-1185">Reference proteome</keyword>
<gene>
    <name evidence="1" type="ORF">HAX54_050549</name>
</gene>
<reference evidence="1 2" key="1">
    <citation type="journal article" date="2021" name="BMC Genomics">
        <title>Datura genome reveals duplications of psychoactive alkaloid biosynthetic genes and high mutation rate following tissue culture.</title>
        <authorList>
            <person name="Rajewski A."/>
            <person name="Carter-House D."/>
            <person name="Stajich J."/>
            <person name="Litt A."/>
        </authorList>
    </citation>
    <scope>NUCLEOTIDE SEQUENCE [LARGE SCALE GENOMIC DNA]</scope>
    <source>
        <strain evidence="1">AR-01</strain>
    </source>
</reference>
<sequence length="80" mass="9600">METHNWYEYIDMHDIMFIRLGVQVRVHRQWNRATSQADHYYGRISAAVRMRWRSSNRCSGTLSSVRLRSKKFHSTSIVAR</sequence>
<name>A0ABS8SWL5_DATST</name>
<accession>A0ABS8SWL5</accession>
<protein>
    <submittedName>
        <fullName evidence="1">Uncharacterized protein</fullName>
    </submittedName>
</protein>
<evidence type="ECO:0000313" key="2">
    <source>
        <dbReference type="Proteomes" id="UP000823775"/>
    </source>
</evidence>